<dbReference type="RefSeq" id="XP_060295070.1">
    <property type="nucleotide sequence ID" value="XM_060442372.1"/>
</dbReference>
<evidence type="ECO:0000313" key="2">
    <source>
        <dbReference type="Proteomes" id="UP001172101"/>
    </source>
</evidence>
<sequence>MQQIRFLHPNLEEADGTLRQPAPHRRHFVFGPSPQTPLTTKLAFYTAPQSLRANRTPTADIGSPTSDTSLGAPQMVAVQYDYV</sequence>
<accession>A0AA40ADG0</accession>
<protein>
    <submittedName>
        <fullName evidence="1">Uncharacterized protein</fullName>
    </submittedName>
</protein>
<feature type="non-terminal residue" evidence="1">
    <location>
        <position position="83"/>
    </location>
</feature>
<dbReference type="EMBL" id="JAUIRO010000005">
    <property type="protein sequence ID" value="KAK0713747.1"/>
    <property type="molecule type" value="Genomic_DNA"/>
</dbReference>
<dbReference type="Proteomes" id="UP001172101">
    <property type="component" value="Unassembled WGS sequence"/>
</dbReference>
<dbReference type="GeneID" id="85325642"/>
<name>A0AA40ADG0_9PEZI</name>
<proteinExistence type="predicted"/>
<reference evidence="1" key="1">
    <citation type="submission" date="2023-06" db="EMBL/GenBank/DDBJ databases">
        <title>Genome-scale phylogeny and comparative genomics of the fungal order Sordariales.</title>
        <authorList>
            <consortium name="Lawrence Berkeley National Laboratory"/>
            <person name="Hensen N."/>
            <person name="Bonometti L."/>
            <person name="Westerberg I."/>
            <person name="Brannstrom I.O."/>
            <person name="Guillou S."/>
            <person name="Cros-Aarteil S."/>
            <person name="Calhoun S."/>
            <person name="Haridas S."/>
            <person name="Kuo A."/>
            <person name="Mondo S."/>
            <person name="Pangilinan J."/>
            <person name="Riley R."/>
            <person name="LaButti K."/>
            <person name="Andreopoulos B."/>
            <person name="Lipzen A."/>
            <person name="Chen C."/>
            <person name="Yanf M."/>
            <person name="Daum C."/>
            <person name="Ng V."/>
            <person name="Clum A."/>
            <person name="Steindorff A."/>
            <person name="Ohm R."/>
            <person name="Martin F."/>
            <person name="Silar P."/>
            <person name="Natvig D."/>
            <person name="Lalanne C."/>
            <person name="Gautier V."/>
            <person name="Ament-velasquez S.L."/>
            <person name="Kruys A."/>
            <person name="Hutchinson M.I."/>
            <person name="Powell A.J."/>
            <person name="Barry K."/>
            <person name="Miller A.N."/>
            <person name="Grigoriev I.V."/>
            <person name="Debuchy R."/>
            <person name="Gladieux P."/>
            <person name="Thoren M.H."/>
            <person name="Johannesson H."/>
        </authorList>
    </citation>
    <scope>NUCLEOTIDE SEQUENCE</scope>
    <source>
        <strain evidence="1">SMH2392-1A</strain>
    </source>
</reference>
<gene>
    <name evidence="1" type="ORF">B0T26DRAFT_718249</name>
</gene>
<dbReference type="AlphaFoldDB" id="A0AA40ADG0"/>
<evidence type="ECO:0000313" key="1">
    <source>
        <dbReference type="EMBL" id="KAK0713747.1"/>
    </source>
</evidence>
<comment type="caution">
    <text evidence="1">The sequence shown here is derived from an EMBL/GenBank/DDBJ whole genome shotgun (WGS) entry which is preliminary data.</text>
</comment>
<keyword evidence="2" id="KW-1185">Reference proteome</keyword>
<organism evidence="1 2">
    <name type="scientific">Lasiosphaeria miniovina</name>
    <dbReference type="NCBI Taxonomy" id="1954250"/>
    <lineage>
        <taxon>Eukaryota</taxon>
        <taxon>Fungi</taxon>
        <taxon>Dikarya</taxon>
        <taxon>Ascomycota</taxon>
        <taxon>Pezizomycotina</taxon>
        <taxon>Sordariomycetes</taxon>
        <taxon>Sordariomycetidae</taxon>
        <taxon>Sordariales</taxon>
        <taxon>Lasiosphaeriaceae</taxon>
        <taxon>Lasiosphaeria</taxon>
    </lineage>
</organism>